<accession>A0A3L6RZZ7</accession>
<feature type="region of interest" description="Disordered" evidence="1">
    <location>
        <begin position="74"/>
        <end position="96"/>
    </location>
</feature>
<evidence type="ECO:0000313" key="4">
    <source>
        <dbReference type="Proteomes" id="UP000275267"/>
    </source>
</evidence>
<dbReference type="AlphaFoldDB" id="A0A3L6RZZ7"/>
<dbReference type="PROSITE" id="PS00430">
    <property type="entry name" value="TONB_DEPENDENT_REC_1"/>
    <property type="match status" value="1"/>
</dbReference>
<keyword evidence="2" id="KW-0732">Signal</keyword>
<feature type="signal peptide" evidence="2">
    <location>
        <begin position="1"/>
        <end position="23"/>
    </location>
</feature>
<comment type="caution">
    <text evidence="3">The sequence shown here is derived from an EMBL/GenBank/DDBJ whole genome shotgun (WGS) entry which is preliminary data.</text>
</comment>
<evidence type="ECO:0000256" key="1">
    <source>
        <dbReference type="SAM" id="MobiDB-lite"/>
    </source>
</evidence>
<name>A0A3L6RZZ7_PANMI</name>
<dbReference type="EMBL" id="PQIB02000006">
    <property type="protein sequence ID" value="RLN12606.1"/>
    <property type="molecule type" value="Genomic_DNA"/>
</dbReference>
<protein>
    <submittedName>
        <fullName evidence="3">Uncharacterized protein</fullName>
    </submittedName>
</protein>
<evidence type="ECO:0000256" key="2">
    <source>
        <dbReference type="SAM" id="SignalP"/>
    </source>
</evidence>
<proteinExistence type="predicted"/>
<organism evidence="3 4">
    <name type="scientific">Panicum miliaceum</name>
    <name type="common">Proso millet</name>
    <name type="synonym">Broomcorn millet</name>
    <dbReference type="NCBI Taxonomy" id="4540"/>
    <lineage>
        <taxon>Eukaryota</taxon>
        <taxon>Viridiplantae</taxon>
        <taxon>Streptophyta</taxon>
        <taxon>Embryophyta</taxon>
        <taxon>Tracheophyta</taxon>
        <taxon>Spermatophyta</taxon>
        <taxon>Magnoliopsida</taxon>
        <taxon>Liliopsida</taxon>
        <taxon>Poales</taxon>
        <taxon>Poaceae</taxon>
        <taxon>PACMAD clade</taxon>
        <taxon>Panicoideae</taxon>
        <taxon>Panicodae</taxon>
        <taxon>Paniceae</taxon>
        <taxon>Panicinae</taxon>
        <taxon>Panicum</taxon>
        <taxon>Panicum sect. Panicum</taxon>
    </lineage>
</organism>
<dbReference type="OrthoDB" id="686544at2759"/>
<reference evidence="4" key="1">
    <citation type="journal article" date="2019" name="Nat. Commun.">
        <title>The genome of broomcorn millet.</title>
        <authorList>
            <person name="Zou C."/>
            <person name="Miki D."/>
            <person name="Li D."/>
            <person name="Tang Q."/>
            <person name="Xiao L."/>
            <person name="Rajput S."/>
            <person name="Deng P."/>
            <person name="Jia W."/>
            <person name="Huang R."/>
            <person name="Zhang M."/>
            <person name="Sun Y."/>
            <person name="Hu J."/>
            <person name="Fu X."/>
            <person name="Schnable P.S."/>
            <person name="Li F."/>
            <person name="Zhang H."/>
            <person name="Feng B."/>
            <person name="Zhu X."/>
            <person name="Liu R."/>
            <person name="Schnable J.C."/>
            <person name="Zhu J.-K."/>
            <person name="Zhang H."/>
        </authorList>
    </citation>
    <scope>NUCLEOTIDE SEQUENCE [LARGE SCALE GENOMIC DNA]</scope>
</reference>
<dbReference type="InterPro" id="IPR010916">
    <property type="entry name" value="TonB_box_CS"/>
</dbReference>
<feature type="compositionally biased region" description="Polar residues" evidence="1">
    <location>
        <begin position="79"/>
        <end position="89"/>
    </location>
</feature>
<feature type="chain" id="PRO_5018166176" evidence="2">
    <location>
        <begin position="24"/>
        <end position="96"/>
    </location>
</feature>
<keyword evidence="4" id="KW-1185">Reference proteome</keyword>
<sequence length="96" mass="10002">MTRSKVAVPLLLLLVVLLSGSWACRPAAAARPLLADDGHWVEQTAPASADSVIVLPSAVGTLWHKLPPLEMKPAGPSCKGSTWDPNNGCPTPPTTP</sequence>
<gene>
    <name evidence="3" type="ORF">C2845_PM09G07570</name>
</gene>
<dbReference type="Proteomes" id="UP000275267">
    <property type="component" value="Unassembled WGS sequence"/>
</dbReference>
<evidence type="ECO:0000313" key="3">
    <source>
        <dbReference type="EMBL" id="RLN12606.1"/>
    </source>
</evidence>